<feature type="transmembrane region" description="Helical" evidence="2">
    <location>
        <begin position="7"/>
        <end position="27"/>
    </location>
</feature>
<evidence type="ECO:0000313" key="4">
    <source>
        <dbReference type="Proteomes" id="UP001056132"/>
    </source>
</evidence>
<sequence length="433" mass="45573">MTIRSAHLVAYGALGLPLAMVALPIYVQAPAYYTSRLGMPLSTAGLILFLTRLVDTAQDPLLGRWADTLARSRRLPTALWISAACLIAAFGALWMPMVSGRALATWFAAALVAVYAAHSFMNVAYLAWGATLGPDSSVLTRAAAWREGAGVLGVLIASAGPAWLLANEDTAPQDAMVPFIALYGILLIGALWVLRFAPPWRMMPSSNTHLHGRGSDSPAILGVWRNVRDNRSFRAILVPYFLNGLSVAIPASLAVFFIEDRLGAMQWVAPSLALYFLAAALGLPLWVRISGRVGPQRAWRAAMGLAIAAFVWAATLGPGDVAPFLVVCIGCGFALGADLALPPVLLAQCIPNGEGAGAYFGIWTLIGKLCLALSALILPGLAWLGYQPGTPAIGTPGVALALAYAGLPCLLKLGALVALRTKTPTAKVTEELQ</sequence>
<organism evidence="3 4">
    <name type="scientific">Cupriavidus campinensis</name>
    <dbReference type="NCBI Taxonomy" id="151783"/>
    <lineage>
        <taxon>Bacteria</taxon>
        <taxon>Pseudomonadati</taxon>
        <taxon>Pseudomonadota</taxon>
        <taxon>Betaproteobacteria</taxon>
        <taxon>Burkholderiales</taxon>
        <taxon>Burkholderiaceae</taxon>
        <taxon>Cupriavidus</taxon>
    </lineage>
</organism>
<feature type="transmembrane region" description="Helical" evidence="2">
    <location>
        <begin position="103"/>
        <end position="128"/>
    </location>
</feature>
<name>A0AAE9I4Z8_9BURK</name>
<protein>
    <submittedName>
        <fullName evidence="3">MFS transporter</fullName>
    </submittedName>
</protein>
<dbReference type="SUPFAM" id="SSF103473">
    <property type="entry name" value="MFS general substrate transporter"/>
    <property type="match status" value="1"/>
</dbReference>
<dbReference type="PANTHER" id="PTHR11328">
    <property type="entry name" value="MAJOR FACILITATOR SUPERFAMILY DOMAIN-CONTAINING PROTEIN"/>
    <property type="match status" value="1"/>
</dbReference>
<proteinExistence type="inferred from homology"/>
<feature type="transmembrane region" description="Helical" evidence="2">
    <location>
        <begin position="398"/>
        <end position="419"/>
    </location>
</feature>
<dbReference type="GO" id="GO:0015293">
    <property type="term" value="F:symporter activity"/>
    <property type="evidence" value="ECO:0007669"/>
    <property type="project" value="InterPro"/>
</dbReference>
<dbReference type="GO" id="GO:0005886">
    <property type="term" value="C:plasma membrane"/>
    <property type="evidence" value="ECO:0007669"/>
    <property type="project" value="TreeGrafter"/>
</dbReference>
<evidence type="ECO:0000256" key="2">
    <source>
        <dbReference type="SAM" id="Phobius"/>
    </source>
</evidence>
<dbReference type="InterPro" id="IPR039672">
    <property type="entry name" value="MFS_2"/>
</dbReference>
<feature type="transmembrane region" description="Helical" evidence="2">
    <location>
        <begin position="75"/>
        <end position="97"/>
    </location>
</feature>
<feature type="transmembrane region" description="Helical" evidence="2">
    <location>
        <begin position="178"/>
        <end position="197"/>
    </location>
</feature>
<dbReference type="PANTHER" id="PTHR11328:SF24">
    <property type="entry name" value="MAJOR FACILITATOR SUPERFAMILY (MFS) PROFILE DOMAIN-CONTAINING PROTEIN"/>
    <property type="match status" value="1"/>
</dbReference>
<feature type="transmembrane region" description="Helical" evidence="2">
    <location>
        <begin position="235"/>
        <end position="258"/>
    </location>
</feature>
<feature type="transmembrane region" description="Helical" evidence="2">
    <location>
        <begin position="264"/>
        <end position="286"/>
    </location>
</feature>
<dbReference type="Pfam" id="PF13347">
    <property type="entry name" value="MFS_2"/>
    <property type="match status" value="1"/>
</dbReference>
<feature type="transmembrane region" description="Helical" evidence="2">
    <location>
        <begin position="321"/>
        <end position="346"/>
    </location>
</feature>
<dbReference type="Proteomes" id="UP001056132">
    <property type="component" value="Chromosome 2"/>
</dbReference>
<gene>
    <name evidence="3" type="ORF">M5D45_19645</name>
</gene>
<dbReference type="GO" id="GO:0008643">
    <property type="term" value="P:carbohydrate transport"/>
    <property type="evidence" value="ECO:0007669"/>
    <property type="project" value="InterPro"/>
</dbReference>
<dbReference type="InterPro" id="IPR036259">
    <property type="entry name" value="MFS_trans_sf"/>
</dbReference>
<reference evidence="3" key="2">
    <citation type="submission" date="2022-05" db="EMBL/GenBank/DDBJ databases">
        <authorList>
            <person name="Kunte H.-J."/>
        </authorList>
    </citation>
    <scope>NUCLEOTIDE SEQUENCE</scope>
    <source>
        <strain evidence="3">G5</strain>
    </source>
</reference>
<keyword evidence="2" id="KW-0472">Membrane</keyword>
<feature type="transmembrane region" description="Helical" evidence="2">
    <location>
        <begin position="358"/>
        <end position="386"/>
    </location>
</feature>
<accession>A0AAE9I4Z8</accession>
<feature type="transmembrane region" description="Helical" evidence="2">
    <location>
        <begin position="149"/>
        <end position="166"/>
    </location>
</feature>
<keyword evidence="2" id="KW-1133">Transmembrane helix</keyword>
<dbReference type="Gene3D" id="1.20.1250.20">
    <property type="entry name" value="MFS general substrate transporter like domains"/>
    <property type="match status" value="2"/>
</dbReference>
<evidence type="ECO:0000313" key="3">
    <source>
        <dbReference type="EMBL" id="URF07419.1"/>
    </source>
</evidence>
<dbReference type="EMBL" id="CP097331">
    <property type="protein sequence ID" value="URF07419.1"/>
    <property type="molecule type" value="Genomic_DNA"/>
</dbReference>
<keyword evidence="2" id="KW-0812">Transmembrane</keyword>
<reference evidence="3" key="1">
    <citation type="journal article" date="2022" name="Microbiol. Resour. Announc.">
        <title>Genome Sequence of Cupriavidus campinensis Strain G5, a Member of a Bacterial Consortium Capable of Polyethylene Degradation.</title>
        <authorList>
            <person name="Schneider B."/>
            <person name="Pfeiffer F."/>
            <person name="Dyall-Smith M."/>
            <person name="Kunte H.J."/>
        </authorList>
    </citation>
    <scope>NUCLEOTIDE SEQUENCE</scope>
    <source>
        <strain evidence="3">G5</strain>
    </source>
</reference>
<evidence type="ECO:0000256" key="1">
    <source>
        <dbReference type="ARBA" id="ARBA00009617"/>
    </source>
</evidence>
<feature type="transmembrane region" description="Helical" evidence="2">
    <location>
        <begin position="298"/>
        <end position="315"/>
    </location>
</feature>
<dbReference type="RefSeq" id="WP_250025783.1">
    <property type="nucleotide sequence ID" value="NZ_CP097331.1"/>
</dbReference>
<comment type="similarity">
    <text evidence="1">Belongs to the sodium:galactoside symporter (TC 2.A.2) family.</text>
</comment>
<dbReference type="AlphaFoldDB" id="A0AAE9I4Z8"/>
<dbReference type="KEGG" id="ccam:M5D45_19645"/>
<feature type="transmembrane region" description="Helical" evidence="2">
    <location>
        <begin position="33"/>
        <end position="54"/>
    </location>
</feature>